<dbReference type="EMBL" id="KZ084108">
    <property type="protein sequence ID" value="OSD01955.1"/>
    <property type="molecule type" value="Genomic_DNA"/>
</dbReference>
<dbReference type="GO" id="GO:0016491">
    <property type="term" value="F:oxidoreductase activity"/>
    <property type="evidence" value="ECO:0007669"/>
    <property type="project" value="UniProtKB-KW"/>
</dbReference>
<evidence type="ECO:0000313" key="4">
    <source>
        <dbReference type="EMBL" id="OSD01955.1"/>
    </source>
</evidence>
<dbReference type="Gene3D" id="3.40.50.720">
    <property type="entry name" value="NAD(P)-binding Rossmann-like Domain"/>
    <property type="match status" value="1"/>
</dbReference>
<name>A0A1Y2ILD9_TRAC3</name>
<sequence>MGALLSKGFDPEKDIPDLTGKVVTVTGGNAGIGFATIKHLARHGAKVYMAARNEQKAKAAMERLHAEGLGPGNGEIHWLHLDLSDPRNVKQAAEEFMKKEIRLDVLINNAAMLLVPYTKSRDNLQDIVMVNYIGTCVFTRSLLPILKRTAKEPDSDVRIVCLNSARHYHCPSDVRFRDLDDLNRDFENTSFPKLLRYSYTKIMQLLFIRELQRRLDEQGVPILLIAVDPGEVNTEGVRAYAKSVGPILAPLYRMIANLTFISPIKGAYGPVFSAASPIPRAQPDAYRGAYLKPPGKLARSNPVAEREELRKELWETTDGFLKSLGLELPEQ</sequence>
<gene>
    <name evidence="4" type="ORF">PYCCODRAFT_1368355</name>
</gene>
<keyword evidence="5" id="KW-1185">Reference proteome</keyword>
<dbReference type="InterPro" id="IPR002347">
    <property type="entry name" value="SDR_fam"/>
</dbReference>
<proteinExistence type="inferred from homology"/>
<evidence type="ECO:0000256" key="2">
    <source>
        <dbReference type="ARBA" id="ARBA00022857"/>
    </source>
</evidence>
<dbReference type="Pfam" id="PF00106">
    <property type="entry name" value="adh_short"/>
    <property type="match status" value="1"/>
</dbReference>
<keyword evidence="2" id="KW-0521">NADP</keyword>
<dbReference type="PANTHER" id="PTHR24320:SF282">
    <property type="entry name" value="WW DOMAIN-CONTAINING OXIDOREDUCTASE"/>
    <property type="match status" value="1"/>
</dbReference>
<comment type="similarity">
    <text evidence="1">Belongs to the short-chain dehydrogenases/reductases (SDR) family.</text>
</comment>
<evidence type="ECO:0000313" key="5">
    <source>
        <dbReference type="Proteomes" id="UP000193067"/>
    </source>
</evidence>
<dbReference type="AlphaFoldDB" id="A0A1Y2ILD9"/>
<reference evidence="4 5" key="1">
    <citation type="journal article" date="2015" name="Biotechnol. Biofuels">
        <title>Enhanced degradation of softwood versus hardwood by the white-rot fungus Pycnoporus coccineus.</title>
        <authorList>
            <person name="Couturier M."/>
            <person name="Navarro D."/>
            <person name="Chevret D."/>
            <person name="Henrissat B."/>
            <person name="Piumi F."/>
            <person name="Ruiz-Duenas F.J."/>
            <person name="Martinez A.T."/>
            <person name="Grigoriev I.V."/>
            <person name="Riley R."/>
            <person name="Lipzen A."/>
            <person name="Berrin J.G."/>
            <person name="Master E.R."/>
            <person name="Rosso M.N."/>
        </authorList>
    </citation>
    <scope>NUCLEOTIDE SEQUENCE [LARGE SCALE GENOMIC DNA]</scope>
    <source>
        <strain evidence="4 5">BRFM310</strain>
    </source>
</reference>
<dbReference type="PANTHER" id="PTHR24320">
    <property type="entry name" value="RETINOL DEHYDROGENASE"/>
    <property type="match status" value="1"/>
</dbReference>
<keyword evidence="3" id="KW-0560">Oxidoreductase</keyword>
<dbReference type="Proteomes" id="UP000193067">
    <property type="component" value="Unassembled WGS sequence"/>
</dbReference>
<protein>
    <submittedName>
        <fullName evidence="4">NAD-P-binding protein</fullName>
    </submittedName>
</protein>
<evidence type="ECO:0000256" key="1">
    <source>
        <dbReference type="ARBA" id="ARBA00006484"/>
    </source>
</evidence>
<evidence type="ECO:0000256" key="3">
    <source>
        <dbReference type="ARBA" id="ARBA00023002"/>
    </source>
</evidence>
<dbReference type="OrthoDB" id="191139at2759"/>
<dbReference type="PRINTS" id="PR00081">
    <property type="entry name" value="GDHRDH"/>
</dbReference>
<dbReference type="SUPFAM" id="SSF51735">
    <property type="entry name" value="NAD(P)-binding Rossmann-fold domains"/>
    <property type="match status" value="1"/>
</dbReference>
<dbReference type="STRING" id="1353009.A0A1Y2ILD9"/>
<organism evidence="4 5">
    <name type="scientific">Trametes coccinea (strain BRFM310)</name>
    <name type="common">Pycnoporus coccineus</name>
    <dbReference type="NCBI Taxonomy" id="1353009"/>
    <lineage>
        <taxon>Eukaryota</taxon>
        <taxon>Fungi</taxon>
        <taxon>Dikarya</taxon>
        <taxon>Basidiomycota</taxon>
        <taxon>Agaricomycotina</taxon>
        <taxon>Agaricomycetes</taxon>
        <taxon>Polyporales</taxon>
        <taxon>Polyporaceae</taxon>
        <taxon>Trametes</taxon>
    </lineage>
</organism>
<accession>A0A1Y2ILD9</accession>
<dbReference type="InterPro" id="IPR036291">
    <property type="entry name" value="NAD(P)-bd_dom_sf"/>
</dbReference>